<dbReference type="OrthoDB" id="5545019at2759"/>
<organism evidence="7 8">
    <name type="scientific">Helobdella robusta</name>
    <name type="common">Californian leech</name>
    <dbReference type="NCBI Taxonomy" id="6412"/>
    <lineage>
        <taxon>Eukaryota</taxon>
        <taxon>Metazoa</taxon>
        <taxon>Spiralia</taxon>
        <taxon>Lophotrochozoa</taxon>
        <taxon>Annelida</taxon>
        <taxon>Clitellata</taxon>
        <taxon>Hirudinea</taxon>
        <taxon>Rhynchobdellida</taxon>
        <taxon>Glossiphoniidae</taxon>
        <taxon>Helobdella</taxon>
    </lineage>
</organism>
<dbReference type="CDD" id="cd05356">
    <property type="entry name" value="17beta-HSD1_like_SDR_c"/>
    <property type="match status" value="1"/>
</dbReference>
<dbReference type="InterPro" id="IPR036291">
    <property type="entry name" value="NAD(P)-bd_dom_sf"/>
</dbReference>
<gene>
    <name evidence="7" type="primary">20216214</name>
    <name evidence="6" type="ORF">HELRODRAFT_83511</name>
</gene>
<dbReference type="GeneID" id="20216214"/>
<sequence length="260" mass="28431">VVTGSTDGIGKSYAELLAKKGMNIVLISRSPEKLKTVANEIRKYSSIDMKCLAVDFSLDLSMYKKIGDELKGLDIGVLVNNVGMSHNHPEFLLECNDKDLENMVNINCFSVVFMTKLVLAQMVEKKKGLIINISSLSAHQSTPLLATYAATKAFVRLFSKCVEAEYKSNGIIVQCVSPGFVATKMSKIKKASFMVPGADKFASSALSTAGLHSDVTGHFSHELMVSVLLNGLGFFNAGCFSYWIYVYIILAVLIILIFFV</sequence>
<dbReference type="OMA" id="TWITWVV"/>
<proteinExistence type="inferred from homology"/>
<comment type="similarity">
    <text evidence="1 4">Belongs to the short-chain dehydrogenases/reductases (SDR) family.</text>
</comment>
<keyword evidence="2" id="KW-0521">NADP</keyword>
<keyword evidence="3" id="KW-0560">Oxidoreductase</keyword>
<keyword evidence="5" id="KW-0472">Membrane</keyword>
<dbReference type="PRINTS" id="PR00081">
    <property type="entry name" value="GDHRDH"/>
</dbReference>
<dbReference type="Pfam" id="PF00106">
    <property type="entry name" value="adh_short"/>
    <property type="match status" value="1"/>
</dbReference>
<dbReference type="KEGG" id="hro:HELRODRAFT_83511"/>
<dbReference type="SUPFAM" id="SSF51735">
    <property type="entry name" value="NAD(P)-binding Rossmann-fold domains"/>
    <property type="match status" value="1"/>
</dbReference>
<dbReference type="GO" id="GO:0016491">
    <property type="term" value="F:oxidoreductase activity"/>
    <property type="evidence" value="ECO:0000318"/>
    <property type="project" value="GO_Central"/>
</dbReference>
<dbReference type="RefSeq" id="XP_009021911.1">
    <property type="nucleotide sequence ID" value="XM_009023663.1"/>
</dbReference>
<evidence type="ECO:0000313" key="7">
    <source>
        <dbReference type="EnsemblMetazoa" id="HelroP83511"/>
    </source>
</evidence>
<dbReference type="CTD" id="20216214"/>
<dbReference type="PANTHER" id="PTHR43899:SF13">
    <property type="entry name" value="RH59310P"/>
    <property type="match status" value="1"/>
</dbReference>
<dbReference type="PRINTS" id="PR00080">
    <property type="entry name" value="SDRFAMILY"/>
</dbReference>
<evidence type="ECO:0000256" key="2">
    <source>
        <dbReference type="ARBA" id="ARBA00022857"/>
    </source>
</evidence>
<evidence type="ECO:0000313" key="6">
    <source>
        <dbReference type="EMBL" id="ESN99953.1"/>
    </source>
</evidence>
<dbReference type="HOGENOM" id="CLU_010194_38_0_1"/>
<dbReference type="STRING" id="6412.T1G566"/>
<evidence type="ECO:0000256" key="4">
    <source>
        <dbReference type="RuleBase" id="RU000363"/>
    </source>
</evidence>
<name>T1G566_HELRO</name>
<dbReference type="EnsemblMetazoa" id="HelroT83511">
    <property type="protein sequence ID" value="HelroP83511"/>
    <property type="gene ID" value="HelroG83511"/>
</dbReference>
<dbReference type="InterPro" id="IPR002347">
    <property type="entry name" value="SDR_fam"/>
</dbReference>
<dbReference type="Proteomes" id="UP000015101">
    <property type="component" value="Unassembled WGS sequence"/>
</dbReference>
<reference evidence="8" key="1">
    <citation type="submission" date="2012-12" db="EMBL/GenBank/DDBJ databases">
        <authorList>
            <person name="Hellsten U."/>
            <person name="Grimwood J."/>
            <person name="Chapman J.A."/>
            <person name="Shapiro H."/>
            <person name="Aerts A."/>
            <person name="Otillar R.P."/>
            <person name="Terry A.Y."/>
            <person name="Boore J.L."/>
            <person name="Simakov O."/>
            <person name="Marletaz F."/>
            <person name="Cho S.-J."/>
            <person name="Edsinger-Gonzales E."/>
            <person name="Havlak P."/>
            <person name="Kuo D.-H."/>
            <person name="Larsson T."/>
            <person name="Lv J."/>
            <person name="Arendt D."/>
            <person name="Savage R."/>
            <person name="Osoegawa K."/>
            <person name="de Jong P."/>
            <person name="Lindberg D.R."/>
            <person name="Seaver E.C."/>
            <person name="Weisblat D.A."/>
            <person name="Putnam N.H."/>
            <person name="Grigoriev I.V."/>
            <person name="Rokhsar D.S."/>
        </authorList>
    </citation>
    <scope>NUCLEOTIDE SEQUENCE</scope>
</reference>
<dbReference type="GO" id="GO:0005783">
    <property type="term" value="C:endoplasmic reticulum"/>
    <property type="evidence" value="ECO:0000318"/>
    <property type="project" value="GO_Central"/>
</dbReference>
<evidence type="ECO:0000313" key="8">
    <source>
        <dbReference type="Proteomes" id="UP000015101"/>
    </source>
</evidence>
<accession>T1G566</accession>
<feature type="transmembrane region" description="Helical" evidence="5">
    <location>
        <begin position="240"/>
        <end position="259"/>
    </location>
</feature>
<dbReference type="PANTHER" id="PTHR43899">
    <property type="entry name" value="RH59310P"/>
    <property type="match status" value="1"/>
</dbReference>
<dbReference type="FunFam" id="3.40.50.720:FF:000137">
    <property type="entry name" value="Hydroxysteroid (17-beta) dehydrogenase 3"/>
    <property type="match status" value="1"/>
</dbReference>
<dbReference type="EMBL" id="AMQM01005597">
    <property type="status" value="NOT_ANNOTATED_CDS"/>
    <property type="molecule type" value="Genomic_DNA"/>
</dbReference>
<reference evidence="7" key="3">
    <citation type="submission" date="2015-06" db="UniProtKB">
        <authorList>
            <consortium name="EnsemblMetazoa"/>
        </authorList>
    </citation>
    <scope>IDENTIFICATION</scope>
</reference>
<dbReference type="InterPro" id="IPR051019">
    <property type="entry name" value="VLCFA-Steroid_DH"/>
</dbReference>
<evidence type="ECO:0000256" key="5">
    <source>
        <dbReference type="SAM" id="Phobius"/>
    </source>
</evidence>
<keyword evidence="5" id="KW-0812">Transmembrane</keyword>
<dbReference type="Gene3D" id="3.40.50.720">
    <property type="entry name" value="NAD(P)-binding Rossmann-like Domain"/>
    <property type="match status" value="1"/>
</dbReference>
<keyword evidence="8" id="KW-1185">Reference proteome</keyword>
<protein>
    <submittedName>
        <fullName evidence="6 7">Uncharacterized protein</fullName>
    </submittedName>
</protein>
<evidence type="ECO:0000256" key="3">
    <source>
        <dbReference type="ARBA" id="ARBA00023002"/>
    </source>
</evidence>
<dbReference type="EMBL" id="KB097026">
    <property type="protein sequence ID" value="ESN99953.1"/>
    <property type="molecule type" value="Genomic_DNA"/>
</dbReference>
<reference evidence="6 8" key="2">
    <citation type="journal article" date="2013" name="Nature">
        <title>Insights into bilaterian evolution from three spiralian genomes.</title>
        <authorList>
            <person name="Simakov O."/>
            <person name="Marletaz F."/>
            <person name="Cho S.J."/>
            <person name="Edsinger-Gonzales E."/>
            <person name="Havlak P."/>
            <person name="Hellsten U."/>
            <person name="Kuo D.H."/>
            <person name="Larsson T."/>
            <person name="Lv J."/>
            <person name="Arendt D."/>
            <person name="Savage R."/>
            <person name="Osoegawa K."/>
            <person name="de Jong P."/>
            <person name="Grimwood J."/>
            <person name="Chapman J.A."/>
            <person name="Shapiro H."/>
            <person name="Aerts A."/>
            <person name="Otillar R.P."/>
            <person name="Terry A.Y."/>
            <person name="Boore J.L."/>
            <person name="Grigoriev I.V."/>
            <person name="Lindberg D.R."/>
            <person name="Seaver E.C."/>
            <person name="Weisblat D.A."/>
            <person name="Putnam N.H."/>
            <person name="Rokhsar D.S."/>
        </authorList>
    </citation>
    <scope>NUCLEOTIDE SEQUENCE</scope>
</reference>
<dbReference type="InParanoid" id="T1G566"/>
<evidence type="ECO:0000256" key="1">
    <source>
        <dbReference type="ARBA" id="ARBA00006484"/>
    </source>
</evidence>
<dbReference type="eggNOG" id="KOG1014">
    <property type="taxonomic scope" value="Eukaryota"/>
</dbReference>
<dbReference type="AlphaFoldDB" id="T1G566"/>
<dbReference type="PIRSF" id="PIRSF000126">
    <property type="entry name" value="11-beta-HSD1"/>
    <property type="match status" value="1"/>
</dbReference>
<dbReference type="FunCoup" id="T1G566">
    <property type="interactions" value="1120"/>
</dbReference>
<keyword evidence="5" id="KW-1133">Transmembrane helix</keyword>